<organism evidence="1">
    <name type="scientific">Rhizophora mucronata</name>
    <name type="common">Asiatic mangrove</name>
    <dbReference type="NCBI Taxonomy" id="61149"/>
    <lineage>
        <taxon>Eukaryota</taxon>
        <taxon>Viridiplantae</taxon>
        <taxon>Streptophyta</taxon>
        <taxon>Embryophyta</taxon>
        <taxon>Tracheophyta</taxon>
        <taxon>Spermatophyta</taxon>
        <taxon>Magnoliopsida</taxon>
        <taxon>eudicotyledons</taxon>
        <taxon>Gunneridae</taxon>
        <taxon>Pentapetalae</taxon>
        <taxon>rosids</taxon>
        <taxon>fabids</taxon>
        <taxon>Malpighiales</taxon>
        <taxon>Rhizophoraceae</taxon>
        <taxon>Rhizophora</taxon>
    </lineage>
</organism>
<dbReference type="AlphaFoldDB" id="A0A2P2N035"/>
<name>A0A2P2N035_RHIMU</name>
<protein>
    <submittedName>
        <fullName evidence="1">Uncharacterized protein</fullName>
    </submittedName>
</protein>
<dbReference type="EMBL" id="GGEC01055349">
    <property type="protein sequence ID" value="MBX35833.1"/>
    <property type="molecule type" value="Transcribed_RNA"/>
</dbReference>
<sequence>MLQIPPCFRLSNLVKEN</sequence>
<evidence type="ECO:0000313" key="1">
    <source>
        <dbReference type="EMBL" id="MBX35833.1"/>
    </source>
</evidence>
<proteinExistence type="predicted"/>
<reference evidence="1" key="1">
    <citation type="submission" date="2018-02" db="EMBL/GenBank/DDBJ databases">
        <title>Rhizophora mucronata_Transcriptome.</title>
        <authorList>
            <person name="Meera S.P."/>
            <person name="Sreeshan A."/>
            <person name="Augustine A."/>
        </authorList>
    </citation>
    <scope>NUCLEOTIDE SEQUENCE</scope>
    <source>
        <tissue evidence="1">Leaf</tissue>
    </source>
</reference>
<accession>A0A2P2N035</accession>